<evidence type="ECO:0000313" key="2">
    <source>
        <dbReference type="Proteomes" id="UP001459277"/>
    </source>
</evidence>
<evidence type="ECO:0000313" key="1">
    <source>
        <dbReference type="EMBL" id="KAL0002218.1"/>
    </source>
</evidence>
<comment type="caution">
    <text evidence="1">The sequence shown here is derived from an EMBL/GenBank/DDBJ whole genome shotgun (WGS) entry which is preliminary data.</text>
</comment>
<gene>
    <name evidence="1" type="ORF">SO802_015999</name>
</gene>
<sequence>MVYLMESYIKTVTLVCVWRIGKEIAEEEREYRDLSVGLDGYMKVYDYGRMKVWRCRGGRGVNDQPNPRTRHEPNTGFFGLGLGLDGFGS</sequence>
<proteinExistence type="predicted"/>
<name>A0AAW2CXF1_9ROSI</name>
<keyword evidence="2" id="KW-1185">Reference proteome</keyword>
<reference evidence="1 2" key="1">
    <citation type="submission" date="2024-01" db="EMBL/GenBank/DDBJ databases">
        <title>A telomere-to-telomere, gap-free genome of sweet tea (Lithocarpus litseifolius).</title>
        <authorList>
            <person name="Zhou J."/>
        </authorList>
    </citation>
    <scope>NUCLEOTIDE SEQUENCE [LARGE SCALE GENOMIC DNA]</scope>
    <source>
        <strain evidence="1">Zhou-2022a</strain>
        <tissue evidence="1">Leaf</tissue>
    </source>
</reference>
<dbReference type="EMBL" id="JAZDWU010000005">
    <property type="protein sequence ID" value="KAL0002218.1"/>
    <property type="molecule type" value="Genomic_DNA"/>
</dbReference>
<organism evidence="1 2">
    <name type="scientific">Lithocarpus litseifolius</name>
    <dbReference type="NCBI Taxonomy" id="425828"/>
    <lineage>
        <taxon>Eukaryota</taxon>
        <taxon>Viridiplantae</taxon>
        <taxon>Streptophyta</taxon>
        <taxon>Embryophyta</taxon>
        <taxon>Tracheophyta</taxon>
        <taxon>Spermatophyta</taxon>
        <taxon>Magnoliopsida</taxon>
        <taxon>eudicotyledons</taxon>
        <taxon>Gunneridae</taxon>
        <taxon>Pentapetalae</taxon>
        <taxon>rosids</taxon>
        <taxon>fabids</taxon>
        <taxon>Fagales</taxon>
        <taxon>Fagaceae</taxon>
        <taxon>Lithocarpus</taxon>
    </lineage>
</organism>
<accession>A0AAW2CXF1</accession>
<protein>
    <submittedName>
        <fullName evidence="1">Uncharacterized protein</fullName>
    </submittedName>
</protein>
<dbReference type="AlphaFoldDB" id="A0AAW2CXF1"/>
<dbReference type="Proteomes" id="UP001459277">
    <property type="component" value="Unassembled WGS sequence"/>
</dbReference>